<reference evidence="2 3" key="1">
    <citation type="submission" date="2017-06" db="EMBL/GenBank/DDBJ databases">
        <title>Comparative genomic analysis of Ambrosia Fusariam Clade fungi.</title>
        <authorList>
            <person name="Stajich J.E."/>
            <person name="Carrillo J."/>
            <person name="Kijimoto T."/>
            <person name="Eskalen A."/>
            <person name="O'Donnell K."/>
            <person name="Kasson M."/>
        </authorList>
    </citation>
    <scope>NUCLEOTIDE SEQUENCE [LARGE SCALE GENOMIC DNA]</scope>
    <source>
        <strain evidence="2 3">NRRL62584</strain>
    </source>
</reference>
<sequence length="106" mass="11803">MIAELQPENPRNTYLQTTPENPDGLQVSFRNVTTGKSKKGNLKSAAFQWTGKLDRFKHRTWLAYCESDQHLSGYLTTCTLSLSLSLSLLDPCPAEPITADKNSTLT</sequence>
<evidence type="ECO:0000313" key="3">
    <source>
        <dbReference type="Proteomes" id="UP000288168"/>
    </source>
</evidence>
<evidence type="ECO:0000313" key="2">
    <source>
        <dbReference type="EMBL" id="RSL54257.1"/>
    </source>
</evidence>
<gene>
    <name evidence="2" type="ORF">CEP54_010002</name>
</gene>
<feature type="compositionally biased region" description="Polar residues" evidence="1">
    <location>
        <begin position="9"/>
        <end position="20"/>
    </location>
</feature>
<proteinExistence type="predicted"/>
<comment type="caution">
    <text evidence="2">The sequence shown here is derived from an EMBL/GenBank/DDBJ whole genome shotgun (WGS) entry which is preliminary data.</text>
</comment>
<dbReference type="EMBL" id="NKCI01000113">
    <property type="protein sequence ID" value="RSL54257.1"/>
    <property type="molecule type" value="Genomic_DNA"/>
</dbReference>
<accession>A0A428PMK9</accession>
<keyword evidence="3" id="KW-1185">Reference proteome</keyword>
<name>A0A428PMK9_9HYPO</name>
<protein>
    <submittedName>
        <fullName evidence="2">Uncharacterized protein</fullName>
    </submittedName>
</protein>
<dbReference type="Proteomes" id="UP000288168">
    <property type="component" value="Unassembled WGS sequence"/>
</dbReference>
<evidence type="ECO:0000256" key="1">
    <source>
        <dbReference type="SAM" id="MobiDB-lite"/>
    </source>
</evidence>
<organism evidence="2 3">
    <name type="scientific">Fusarium duplospermum</name>
    <dbReference type="NCBI Taxonomy" id="1325734"/>
    <lineage>
        <taxon>Eukaryota</taxon>
        <taxon>Fungi</taxon>
        <taxon>Dikarya</taxon>
        <taxon>Ascomycota</taxon>
        <taxon>Pezizomycotina</taxon>
        <taxon>Sordariomycetes</taxon>
        <taxon>Hypocreomycetidae</taxon>
        <taxon>Hypocreales</taxon>
        <taxon>Nectriaceae</taxon>
        <taxon>Fusarium</taxon>
        <taxon>Fusarium solani species complex</taxon>
    </lineage>
</organism>
<dbReference type="AlphaFoldDB" id="A0A428PMK9"/>
<feature type="region of interest" description="Disordered" evidence="1">
    <location>
        <begin position="1"/>
        <end position="25"/>
    </location>
</feature>